<evidence type="ECO:0000256" key="3">
    <source>
        <dbReference type="ARBA" id="ARBA00010368"/>
    </source>
</evidence>
<protein>
    <recommendedName>
        <fullName evidence="5">allantoinase</fullName>
        <ecNumber evidence="5">3.5.2.5</ecNumber>
    </recommendedName>
</protein>
<dbReference type="Gene3D" id="3.20.20.140">
    <property type="entry name" value="Metal-dependent hydrolases"/>
    <property type="match status" value="1"/>
</dbReference>
<dbReference type="RefSeq" id="WP_358363515.1">
    <property type="nucleotide sequence ID" value="NZ_JBEZFP010000174.1"/>
</dbReference>
<name>A0ABV3DUJ0_9ACTN</name>
<evidence type="ECO:0000313" key="10">
    <source>
        <dbReference type="EMBL" id="MEU8139423.1"/>
    </source>
</evidence>
<dbReference type="PANTHER" id="PTHR43668">
    <property type="entry name" value="ALLANTOINASE"/>
    <property type="match status" value="1"/>
</dbReference>
<comment type="subunit">
    <text evidence="4">Homotetramer.</text>
</comment>
<dbReference type="EC" id="3.5.2.5" evidence="5"/>
<dbReference type="InterPro" id="IPR032466">
    <property type="entry name" value="Metal_Hydrolase"/>
</dbReference>
<dbReference type="EMBL" id="JBEZFP010000174">
    <property type="protein sequence ID" value="MEU8139423.1"/>
    <property type="molecule type" value="Genomic_DNA"/>
</dbReference>
<evidence type="ECO:0000256" key="5">
    <source>
        <dbReference type="ARBA" id="ARBA00012863"/>
    </source>
</evidence>
<proteinExistence type="inferred from homology"/>
<keyword evidence="6" id="KW-0479">Metal-binding</keyword>
<keyword evidence="11" id="KW-1185">Reference proteome</keyword>
<evidence type="ECO:0000256" key="1">
    <source>
        <dbReference type="ARBA" id="ARBA00001947"/>
    </source>
</evidence>
<accession>A0ABV3DUJ0</accession>
<keyword evidence="7 10" id="KW-0378">Hydrolase</keyword>
<sequence>MTTTSSTRSASRVLRSRRVVTPTGEVAADVVIAGGRITDVAPYGSVTGSPVEDLGELALLPGLVDTHVHINEPGRTAWEGFPSATRAAAAGGVTTLIDMPLNSIPPTTTVNALHAKQDSARGRVYVDVGFWGGAVPGNLNDLEPLYRAGVFGFKSFLSPSGVDEFPHLTREQLDESLAELARLDALAIIHAEAPEVLDAAPQRAGRAYADFLASRPDAAEAVAVTELLDAARETGARVHVLHVSSAEVLPLLAKARADGIRASAETCPHYLTLAAEQVPEGDTAFKCCPPIRSESNRDLLWDGLRGGDFVAVVSDHSPCTVDLKRLEEGDFALAWGGIASLQLGLPAIWTEARRRGHSLADVVGWMATGPARFAGLRRKGLIAPGRDADLVAFDAEAAFVVDPAGLHHRNPVTPYAGRELTGVVRTTWLRGVPVDLDGPPAGELLERDAS</sequence>
<reference evidence="10 11" key="1">
    <citation type="submission" date="2024-06" db="EMBL/GenBank/DDBJ databases">
        <title>The Natural Products Discovery Center: Release of the First 8490 Sequenced Strains for Exploring Actinobacteria Biosynthetic Diversity.</title>
        <authorList>
            <person name="Kalkreuter E."/>
            <person name="Kautsar S.A."/>
            <person name="Yang D."/>
            <person name="Bader C.D."/>
            <person name="Teijaro C.N."/>
            <person name="Fluegel L."/>
            <person name="Davis C.M."/>
            <person name="Simpson J.R."/>
            <person name="Lauterbach L."/>
            <person name="Steele A.D."/>
            <person name="Gui C."/>
            <person name="Meng S."/>
            <person name="Li G."/>
            <person name="Viehrig K."/>
            <person name="Ye F."/>
            <person name="Su P."/>
            <person name="Kiefer A.F."/>
            <person name="Nichols A."/>
            <person name="Cepeda A.J."/>
            <person name="Yan W."/>
            <person name="Fan B."/>
            <person name="Jiang Y."/>
            <person name="Adhikari A."/>
            <person name="Zheng C.-J."/>
            <person name="Schuster L."/>
            <person name="Cowan T.M."/>
            <person name="Smanski M.J."/>
            <person name="Chevrette M.G."/>
            <person name="De Carvalho L.P.S."/>
            <person name="Shen B."/>
        </authorList>
    </citation>
    <scope>NUCLEOTIDE SEQUENCE [LARGE SCALE GENOMIC DNA]</scope>
    <source>
        <strain evidence="10 11">NPDC048946</strain>
    </source>
</reference>
<dbReference type="InterPro" id="IPR011059">
    <property type="entry name" value="Metal-dep_hydrolase_composite"/>
</dbReference>
<dbReference type="Proteomes" id="UP001551482">
    <property type="component" value="Unassembled WGS sequence"/>
</dbReference>
<dbReference type="InterPro" id="IPR006680">
    <property type="entry name" value="Amidohydro-rel"/>
</dbReference>
<comment type="caution">
    <text evidence="10">The sequence shown here is derived from an EMBL/GenBank/DDBJ whole genome shotgun (WGS) entry which is preliminary data.</text>
</comment>
<evidence type="ECO:0000256" key="7">
    <source>
        <dbReference type="ARBA" id="ARBA00022801"/>
    </source>
</evidence>
<comment type="cofactor">
    <cofactor evidence="1">
        <name>Zn(2+)</name>
        <dbReference type="ChEBI" id="CHEBI:29105"/>
    </cofactor>
</comment>
<evidence type="ECO:0000259" key="9">
    <source>
        <dbReference type="Pfam" id="PF01979"/>
    </source>
</evidence>
<evidence type="ECO:0000313" key="11">
    <source>
        <dbReference type="Proteomes" id="UP001551482"/>
    </source>
</evidence>
<comment type="similarity">
    <text evidence="3">Belongs to the metallo-dependent hydrolases superfamily. Allantoinase family.</text>
</comment>
<gene>
    <name evidence="10" type="primary">allB</name>
    <name evidence="10" type="ORF">AB0C36_38735</name>
</gene>
<evidence type="ECO:0000256" key="8">
    <source>
        <dbReference type="ARBA" id="ARBA00022833"/>
    </source>
</evidence>
<evidence type="ECO:0000256" key="4">
    <source>
        <dbReference type="ARBA" id="ARBA00011881"/>
    </source>
</evidence>
<dbReference type="Pfam" id="PF01979">
    <property type="entry name" value="Amidohydro_1"/>
    <property type="match status" value="1"/>
</dbReference>
<dbReference type="InterPro" id="IPR050138">
    <property type="entry name" value="DHOase/Allantoinase_Hydrolase"/>
</dbReference>
<dbReference type="SUPFAM" id="SSF51338">
    <property type="entry name" value="Composite domain of metallo-dependent hydrolases"/>
    <property type="match status" value="1"/>
</dbReference>
<dbReference type="SUPFAM" id="SSF51556">
    <property type="entry name" value="Metallo-dependent hydrolases"/>
    <property type="match status" value="1"/>
</dbReference>
<feature type="domain" description="Amidohydrolase-related" evidence="9">
    <location>
        <begin position="59"/>
        <end position="433"/>
    </location>
</feature>
<dbReference type="NCBIfam" id="TIGR03178">
    <property type="entry name" value="allantoinase"/>
    <property type="match status" value="1"/>
</dbReference>
<dbReference type="GO" id="GO:0004038">
    <property type="term" value="F:allantoinase activity"/>
    <property type="evidence" value="ECO:0007669"/>
    <property type="project" value="UniProtKB-EC"/>
</dbReference>
<organism evidence="10 11">
    <name type="scientific">Streptodolium elevatio</name>
    <dbReference type="NCBI Taxonomy" id="3157996"/>
    <lineage>
        <taxon>Bacteria</taxon>
        <taxon>Bacillati</taxon>
        <taxon>Actinomycetota</taxon>
        <taxon>Actinomycetes</taxon>
        <taxon>Kitasatosporales</taxon>
        <taxon>Streptomycetaceae</taxon>
        <taxon>Streptodolium</taxon>
    </lineage>
</organism>
<dbReference type="InterPro" id="IPR017593">
    <property type="entry name" value="Allantoinase"/>
</dbReference>
<dbReference type="PANTHER" id="PTHR43668:SF2">
    <property type="entry name" value="ALLANTOINASE"/>
    <property type="match status" value="1"/>
</dbReference>
<evidence type="ECO:0000256" key="6">
    <source>
        <dbReference type="ARBA" id="ARBA00022723"/>
    </source>
</evidence>
<keyword evidence="8" id="KW-0862">Zinc</keyword>
<comment type="pathway">
    <text evidence="2">Nitrogen metabolism; (S)-allantoin degradation; allantoate from (S)-allantoin: step 1/1.</text>
</comment>
<evidence type="ECO:0000256" key="2">
    <source>
        <dbReference type="ARBA" id="ARBA00004968"/>
    </source>
</evidence>